<keyword evidence="1" id="KW-0472">Membrane</keyword>
<evidence type="ECO:0000313" key="2">
    <source>
        <dbReference type="EMBL" id="GLI02465.1"/>
    </source>
</evidence>
<sequence>MPFVVTLRNLGTAAIVIGLLITLLTLASAGSDRPFVLAVLIVLIGIGLRIEAALAATAARQADPSD</sequence>
<protein>
    <submittedName>
        <fullName evidence="2">Uncharacterized protein</fullName>
    </submittedName>
</protein>
<feature type="transmembrane region" description="Helical" evidence="1">
    <location>
        <begin position="7"/>
        <end position="29"/>
    </location>
</feature>
<reference evidence="2" key="1">
    <citation type="submission" date="2022-12" db="EMBL/GenBank/DDBJ databases">
        <title>New Phytohabitans aurantiacus sp. RD004123 nov., an actinomycete isolated from soil.</title>
        <authorList>
            <person name="Triningsih D.W."/>
            <person name="Harunari E."/>
            <person name="Igarashi Y."/>
        </authorList>
    </citation>
    <scope>NUCLEOTIDE SEQUENCE</scope>
    <source>
        <strain evidence="2">RD004123</strain>
    </source>
</reference>
<feature type="transmembrane region" description="Helical" evidence="1">
    <location>
        <begin position="35"/>
        <end position="59"/>
    </location>
</feature>
<evidence type="ECO:0000313" key="3">
    <source>
        <dbReference type="Proteomes" id="UP001144280"/>
    </source>
</evidence>
<organism evidence="2 3">
    <name type="scientific">Phytohabitans aurantiacus</name>
    <dbReference type="NCBI Taxonomy" id="3016789"/>
    <lineage>
        <taxon>Bacteria</taxon>
        <taxon>Bacillati</taxon>
        <taxon>Actinomycetota</taxon>
        <taxon>Actinomycetes</taxon>
        <taxon>Micromonosporales</taxon>
        <taxon>Micromonosporaceae</taxon>
    </lineage>
</organism>
<dbReference type="EMBL" id="BSDI01000062">
    <property type="protein sequence ID" value="GLI02465.1"/>
    <property type="molecule type" value="Genomic_DNA"/>
</dbReference>
<keyword evidence="1" id="KW-0812">Transmembrane</keyword>
<name>A0ABQ5R931_9ACTN</name>
<proteinExistence type="predicted"/>
<dbReference type="RefSeq" id="WP_281903967.1">
    <property type="nucleotide sequence ID" value="NZ_BSDI01000062.1"/>
</dbReference>
<dbReference type="Proteomes" id="UP001144280">
    <property type="component" value="Unassembled WGS sequence"/>
</dbReference>
<accession>A0ABQ5R931</accession>
<evidence type="ECO:0000256" key="1">
    <source>
        <dbReference type="SAM" id="Phobius"/>
    </source>
</evidence>
<comment type="caution">
    <text evidence="2">The sequence shown here is derived from an EMBL/GenBank/DDBJ whole genome shotgun (WGS) entry which is preliminary data.</text>
</comment>
<keyword evidence="1" id="KW-1133">Transmembrane helix</keyword>
<gene>
    <name evidence="2" type="ORF">Pa4123_77430</name>
</gene>
<keyword evidence="3" id="KW-1185">Reference proteome</keyword>